<dbReference type="EMBL" id="VOSL01000049">
    <property type="protein sequence ID" value="TXD35493.1"/>
    <property type="molecule type" value="Genomic_DNA"/>
</dbReference>
<proteinExistence type="predicted"/>
<dbReference type="Pfam" id="PF13646">
    <property type="entry name" value="HEAT_2"/>
    <property type="match status" value="2"/>
</dbReference>
<name>A0A5C6X9S6_9DELT</name>
<dbReference type="Gene3D" id="1.25.10.10">
    <property type="entry name" value="Leucine-rich Repeat Variant"/>
    <property type="match status" value="1"/>
</dbReference>
<keyword evidence="1" id="KW-0472">Membrane</keyword>
<dbReference type="GO" id="GO:0016491">
    <property type="term" value="F:oxidoreductase activity"/>
    <property type="evidence" value="ECO:0007669"/>
    <property type="project" value="TreeGrafter"/>
</dbReference>
<dbReference type="SUPFAM" id="SSF48371">
    <property type="entry name" value="ARM repeat"/>
    <property type="match status" value="1"/>
</dbReference>
<feature type="transmembrane region" description="Helical" evidence="1">
    <location>
        <begin position="55"/>
        <end position="85"/>
    </location>
</feature>
<dbReference type="InterPro" id="IPR004155">
    <property type="entry name" value="PBS_lyase_HEAT"/>
</dbReference>
<keyword evidence="1" id="KW-1133">Transmembrane helix</keyword>
<dbReference type="RefSeq" id="WP_146974535.1">
    <property type="nucleotide sequence ID" value="NZ_VOSL01000049.1"/>
</dbReference>
<reference evidence="2 3" key="1">
    <citation type="submission" date="2019-08" db="EMBL/GenBank/DDBJ databases">
        <title>Bradymonadales sp. TMQ2.</title>
        <authorList>
            <person name="Liang Q."/>
        </authorList>
    </citation>
    <scope>NUCLEOTIDE SEQUENCE [LARGE SCALE GENOMIC DNA]</scope>
    <source>
        <strain evidence="2 3">TMQ2</strain>
    </source>
</reference>
<comment type="caution">
    <text evidence="2">The sequence shown here is derived from an EMBL/GenBank/DDBJ whole genome shotgun (WGS) entry which is preliminary data.</text>
</comment>
<evidence type="ECO:0000256" key="1">
    <source>
        <dbReference type="SAM" id="Phobius"/>
    </source>
</evidence>
<evidence type="ECO:0000313" key="3">
    <source>
        <dbReference type="Proteomes" id="UP000321046"/>
    </source>
</evidence>
<feature type="transmembrane region" description="Helical" evidence="1">
    <location>
        <begin position="26"/>
        <end position="49"/>
    </location>
</feature>
<gene>
    <name evidence="2" type="ORF">FRC96_10925</name>
</gene>
<dbReference type="AlphaFoldDB" id="A0A5C6X9S6"/>
<organism evidence="2 3">
    <name type="scientific">Lujinxingia vulgaris</name>
    <dbReference type="NCBI Taxonomy" id="2600176"/>
    <lineage>
        <taxon>Bacteria</taxon>
        <taxon>Deltaproteobacteria</taxon>
        <taxon>Bradymonadales</taxon>
        <taxon>Lujinxingiaceae</taxon>
        <taxon>Lujinxingia</taxon>
    </lineage>
</organism>
<dbReference type="PANTHER" id="PTHR12697:SF5">
    <property type="entry name" value="DEOXYHYPUSINE HYDROXYLASE"/>
    <property type="match status" value="1"/>
</dbReference>
<dbReference type="Proteomes" id="UP000321046">
    <property type="component" value="Unassembled WGS sequence"/>
</dbReference>
<dbReference type="InterPro" id="IPR016024">
    <property type="entry name" value="ARM-type_fold"/>
</dbReference>
<evidence type="ECO:0000313" key="2">
    <source>
        <dbReference type="EMBL" id="TXD35493.1"/>
    </source>
</evidence>
<dbReference type="OrthoDB" id="5486934at2"/>
<sequence>MKRPKLVTDVSEWGLMRWPARTRARLVVTSLVFIALATACAFFSADYILNTSASVMLNLVLITANLFLLLITAFLQAALVGEFFFSPGWRQRVLLGEQPASKSTPDDDLLAVQDHNAEFIAIIAIALLVNGFAINQVIGGFFDAYHNEAFFQVRMRSEDPEERLASLTMLADPLNNQIWERPALQEMVIEGLNDPDARVRRRAAWTAGALLVRRADDTLVTLATDDPDPQTRARAAHALGKLPPAEEHRLALEALITADQPTEVRLGAFRGLAALADAYAVPALLKQIDDPDETVAAYAYWALARIGSSDAREEVKARVDTLPHGPRRCAALEAFKMVSTKDDTISARRHFQRVDPEHYCEPLTFEEPDENIHHVVWGESVRLKWLKVVGNTDPFAHEDWMVRLVNDPEEDVRTRDVADEILRQMRRVQR</sequence>
<dbReference type="InterPro" id="IPR011989">
    <property type="entry name" value="ARM-like"/>
</dbReference>
<protein>
    <submittedName>
        <fullName evidence="2">HEAT repeat domain-containing protein</fullName>
    </submittedName>
</protein>
<keyword evidence="1" id="KW-0812">Transmembrane</keyword>
<dbReference type="SMART" id="SM00567">
    <property type="entry name" value="EZ_HEAT"/>
    <property type="match status" value="4"/>
</dbReference>
<dbReference type="PANTHER" id="PTHR12697">
    <property type="entry name" value="PBS LYASE HEAT-LIKE PROTEIN"/>
    <property type="match status" value="1"/>
</dbReference>
<accession>A0A5C6X9S6</accession>
<feature type="transmembrane region" description="Helical" evidence="1">
    <location>
        <begin position="119"/>
        <end position="142"/>
    </location>
</feature>